<dbReference type="AlphaFoldDB" id="A0A3S5CU48"/>
<protein>
    <submittedName>
        <fullName evidence="1">Uncharacterized protein</fullName>
    </submittedName>
</protein>
<accession>A0A3S5CU48</accession>
<dbReference type="Proteomes" id="UP000784294">
    <property type="component" value="Unassembled WGS sequence"/>
</dbReference>
<reference evidence="1" key="1">
    <citation type="submission" date="2018-11" db="EMBL/GenBank/DDBJ databases">
        <authorList>
            <consortium name="Pathogen Informatics"/>
        </authorList>
    </citation>
    <scope>NUCLEOTIDE SEQUENCE</scope>
</reference>
<proteinExistence type="predicted"/>
<evidence type="ECO:0000313" key="1">
    <source>
        <dbReference type="EMBL" id="VEL37185.1"/>
    </source>
</evidence>
<sequence>MCDRMSLYLSSLVGSFDRLFAHPPLVLPVVCIHVRCGHSLVACPLAGMSLLTVVWFEVESASKECTKIKFSHLLPRPRPNALINTALNLPYTPRHSRLHSYRPQCWRVSEAATTEGSNRDTATTGTTYLLTRSRWKMTTCWSAGRLVGWSVCMMAKWASRIGLLVQPHPKWAEWAEWATGLLNGR</sequence>
<evidence type="ECO:0000313" key="2">
    <source>
        <dbReference type="Proteomes" id="UP000784294"/>
    </source>
</evidence>
<dbReference type="EMBL" id="CAAALY010254253">
    <property type="protein sequence ID" value="VEL37185.1"/>
    <property type="molecule type" value="Genomic_DNA"/>
</dbReference>
<gene>
    <name evidence="1" type="ORF">PXEA_LOCUS30625</name>
</gene>
<organism evidence="1 2">
    <name type="scientific">Protopolystoma xenopodis</name>
    <dbReference type="NCBI Taxonomy" id="117903"/>
    <lineage>
        <taxon>Eukaryota</taxon>
        <taxon>Metazoa</taxon>
        <taxon>Spiralia</taxon>
        <taxon>Lophotrochozoa</taxon>
        <taxon>Platyhelminthes</taxon>
        <taxon>Monogenea</taxon>
        <taxon>Polyopisthocotylea</taxon>
        <taxon>Polystomatidea</taxon>
        <taxon>Polystomatidae</taxon>
        <taxon>Protopolystoma</taxon>
    </lineage>
</organism>
<comment type="caution">
    <text evidence="1">The sequence shown here is derived from an EMBL/GenBank/DDBJ whole genome shotgun (WGS) entry which is preliminary data.</text>
</comment>
<name>A0A3S5CU48_9PLAT</name>
<keyword evidence="2" id="KW-1185">Reference proteome</keyword>